<reference evidence="2 3" key="1">
    <citation type="journal article" date="2016" name="Sci. Rep.">
        <title>Peltaster fructicola genome reveals evolution from an invasive phytopathogen to an ectophytic parasite.</title>
        <authorList>
            <person name="Xu C."/>
            <person name="Chen H."/>
            <person name="Gleason M.L."/>
            <person name="Xu J.R."/>
            <person name="Liu H."/>
            <person name="Zhang R."/>
            <person name="Sun G."/>
        </authorList>
    </citation>
    <scope>NUCLEOTIDE SEQUENCE [LARGE SCALE GENOMIC DNA]</scope>
    <source>
        <strain evidence="2 3">LNHT1506</strain>
    </source>
</reference>
<keyword evidence="3" id="KW-1185">Reference proteome</keyword>
<dbReference type="AlphaFoldDB" id="A0A6H0XK80"/>
<dbReference type="InterPro" id="IPR038843">
    <property type="entry name" value="Sed1/Spi1"/>
</dbReference>
<evidence type="ECO:0000313" key="3">
    <source>
        <dbReference type="Proteomes" id="UP000503462"/>
    </source>
</evidence>
<name>A0A6H0XK80_9PEZI</name>
<keyword evidence="1" id="KW-0732">Signal</keyword>
<dbReference type="GO" id="GO:0005199">
    <property type="term" value="F:structural constituent of cell wall"/>
    <property type="evidence" value="ECO:0007669"/>
    <property type="project" value="InterPro"/>
</dbReference>
<dbReference type="GO" id="GO:0031505">
    <property type="term" value="P:fungal-type cell wall organization"/>
    <property type="evidence" value="ECO:0007669"/>
    <property type="project" value="InterPro"/>
</dbReference>
<dbReference type="PANTHER" id="PTHR35523">
    <property type="entry name" value="CELL WALL PROTEIN SED1"/>
    <property type="match status" value="1"/>
</dbReference>
<dbReference type="PANTHER" id="PTHR35523:SF1">
    <property type="entry name" value="CELL WALL PROTEIN SED1"/>
    <property type="match status" value="1"/>
</dbReference>
<evidence type="ECO:0000313" key="2">
    <source>
        <dbReference type="EMBL" id="QIW95146.1"/>
    </source>
</evidence>
<dbReference type="OrthoDB" id="4094614at2759"/>
<gene>
    <name evidence="2" type="ORF">AMS68_000664</name>
</gene>
<protein>
    <submittedName>
        <fullName evidence="2">Uncharacterized protein</fullName>
    </submittedName>
</protein>
<accession>A0A6H0XK80</accession>
<feature type="chain" id="PRO_5026096063" evidence="1">
    <location>
        <begin position="17"/>
        <end position="178"/>
    </location>
</feature>
<organism evidence="2 3">
    <name type="scientific">Peltaster fructicola</name>
    <dbReference type="NCBI Taxonomy" id="286661"/>
    <lineage>
        <taxon>Eukaryota</taxon>
        <taxon>Fungi</taxon>
        <taxon>Dikarya</taxon>
        <taxon>Ascomycota</taxon>
        <taxon>Pezizomycotina</taxon>
        <taxon>Dothideomycetes</taxon>
        <taxon>Dothideomycetes incertae sedis</taxon>
        <taxon>Peltaster</taxon>
    </lineage>
</organism>
<dbReference type="GO" id="GO:0009277">
    <property type="term" value="C:fungal-type cell wall"/>
    <property type="evidence" value="ECO:0007669"/>
    <property type="project" value="TreeGrafter"/>
</dbReference>
<sequence>MYSVIALLALAGSVIAQGTNCDAQYDTCRTTPVQGLSANQAQCAAEYAACLGYNPFTGGAPSSTASRSRAAYSTGYGTGTVTVFTTVCPTPTTFVCGGSTYAVSKSTTLTISCPGGCAITTPIVYTAPPAPTTTTAMAPGTTTANGTPATTTPKYTGAADKLQIGGALVAAAVGALVL</sequence>
<dbReference type="EMBL" id="CP051139">
    <property type="protein sequence ID" value="QIW95146.1"/>
    <property type="molecule type" value="Genomic_DNA"/>
</dbReference>
<evidence type="ECO:0000256" key="1">
    <source>
        <dbReference type="SAM" id="SignalP"/>
    </source>
</evidence>
<proteinExistence type="predicted"/>
<feature type="signal peptide" evidence="1">
    <location>
        <begin position="1"/>
        <end position="16"/>
    </location>
</feature>
<dbReference type="Proteomes" id="UP000503462">
    <property type="component" value="Chromosome 1"/>
</dbReference>